<reference evidence="7" key="1">
    <citation type="submission" date="2020-11" db="EMBL/GenBank/DDBJ databases">
        <authorList>
            <consortium name="DOE Joint Genome Institute"/>
            <person name="Ahrendt S."/>
            <person name="Riley R."/>
            <person name="Andreopoulos W."/>
            <person name="Labutti K."/>
            <person name="Pangilinan J."/>
            <person name="Ruiz-Duenas F.J."/>
            <person name="Barrasa J.M."/>
            <person name="Sanchez-Garcia M."/>
            <person name="Camarero S."/>
            <person name="Miyauchi S."/>
            <person name="Serrano A."/>
            <person name="Linde D."/>
            <person name="Babiker R."/>
            <person name="Drula E."/>
            <person name="Ayuso-Fernandez I."/>
            <person name="Pacheco R."/>
            <person name="Padilla G."/>
            <person name="Ferreira P."/>
            <person name="Barriuso J."/>
            <person name="Kellner H."/>
            <person name="Castanera R."/>
            <person name="Alfaro M."/>
            <person name="Ramirez L."/>
            <person name="Pisabarro A.G."/>
            <person name="Kuo A."/>
            <person name="Tritt A."/>
            <person name="Lipzen A."/>
            <person name="He G."/>
            <person name="Yan M."/>
            <person name="Ng V."/>
            <person name="Cullen D."/>
            <person name="Martin F."/>
            <person name="Rosso M.-N."/>
            <person name="Henrissat B."/>
            <person name="Hibbett D."/>
            <person name="Martinez A.T."/>
            <person name="Grigoriev I.V."/>
        </authorList>
    </citation>
    <scope>NUCLEOTIDE SEQUENCE</scope>
    <source>
        <strain evidence="7">MF-IS2</strain>
    </source>
</reference>
<keyword evidence="3" id="KW-0547">Nucleotide-binding</keyword>
<evidence type="ECO:0000256" key="3">
    <source>
        <dbReference type="ARBA" id="ARBA00022741"/>
    </source>
</evidence>
<proteinExistence type="inferred from homology"/>
<evidence type="ECO:0000256" key="2">
    <source>
        <dbReference type="ARBA" id="ARBA00022598"/>
    </source>
</evidence>
<organism evidence="7 8">
    <name type="scientific">Macrolepiota fuliginosa MF-IS2</name>
    <dbReference type="NCBI Taxonomy" id="1400762"/>
    <lineage>
        <taxon>Eukaryota</taxon>
        <taxon>Fungi</taxon>
        <taxon>Dikarya</taxon>
        <taxon>Basidiomycota</taxon>
        <taxon>Agaricomycotina</taxon>
        <taxon>Agaricomycetes</taxon>
        <taxon>Agaricomycetidae</taxon>
        <taxon>Agaricales</taxon>
        <taxon>Agaricineae</taxon>
        <taxon>Agaricaceae</taxon>
        <taxon>Macrolepiota</taxon>
    </lineage>
</organism>
<dbReference type="PANTHER" id="PTHR43272">
    <property type="entry name" value="LONG-CHAIN-FATTY-ACID--COA LIGASE"/>
    <property type="match status" value="1"/>
</dbReference>
<dbReference type="GO" id="GO:0035336">
    <property type="term" value="P:long-chain fatty-acyl-CoA metabolic process"/>
    <property type="evidence" value="ECO:0007669"/>
    <property type="project" value="TreeGrafter"/>
</dbReference>
<comment type="catalytic activity">
    <reaction evidence="5">
        <text>a long-chain fatty acid + ATP + CoA = a long-chain fatty acyl-CoA + AMP + diphosphate</text>
        <dbReference type="Rhea" id="RHEA:15421"/>
        <dbReference type="ChEBI" id="CHEBI:30616"/>
        <dbReference type="ChEBI" id="CHEBI:33019"/>
        <dbReference type="ChEBI" id="CHEBI:57287"/>
        <dbReference type="ChEBI" id="CHEBI:57560"/>
        <dbReference type="ChEBI" id="CHEBI:83139"/>
        <dbReference type="ChEBI" id="CHEBI:456215"/>
        <dbReference type="EC" id="6.2.1.3"/>
    </reaction>
</comment>
<dbReference type="AlphaFoldDB" id="A0A9P5X1D2"/>
<name>A0A9P5X1D2_9AGAR</name>
<dbReference type="Pfam" id="PF00501">
    <property type="entry name" value="AMP-binding"/>
    <property type="match status" value="1"/>
</dbReference>
<dbReference type="GO" id="GO:0005524">
    <property type="term" value="F:ATP binding"/>
    <property type="evidence" value="ECO:0007669"/>
    <property type="project" value="UniProtKB-KW"/>
</dbReference>
<evidence type="ECO:0000313" key="8">
    <source>
        <dbReference type="Proteomes" id="UP000807342"/>
    </source>
</evidence>
<evidence type="ECO:0000256" key="5">
    <source>
        <dbReference type="ARBA" id="ARBA00036813"/>
    </source>
</evidence>
<dbReference type="InterPro" id="IPR000873">
    <property type="entry name" value="AMP-dep_synth/lig_dom"/>
</dbReference>
<dbReference type="InterPro" id="IPR042099">
    <property type="entry name" value="ANL_N_sf"/>
</dbReference>
<dbReference type="GO" id="GO:0004467">
    <property type="term" value="F:long-chain fatty acid-CoA ligase activity"/>
    <property type="evidence" value="ECO:0007669"/>
    <property type="project" value="UniProtKB-EC"/>
</dbReference>
<dbReference type="PANTHER" id="PTHR43272:SF83">
    <property type="entry name" value="ACYL-COA SYNTHETASE LONG-CHAIN, ISOFORM J"/>
    <property type="match status" value="1"/>
</dbReference>
<protein>
    <submittedName>
        <fullName evidence="7">Long-chain-fatty-acid-CoA-ligase</fullName>
    </submittedName>
</protein>
<dbReference type="GO" id="GO:0005886">
    <property type="term" value="C:plasma membrane"/>
    <property type="evidence" value="ECO:0007669"/>
    <property type="project" value="TreeGrafter"/>
</dbReference>
<comment type="caution">
    <text evidence="7">The sequence shown here is derived from an EMBL/GenBank/DDBJ whole genome shotgun (WGS) entry which is preliminary data.</text>
</comment>
<dbReference type="PROSITE" id="PS00455">
    <property type="entry name" value="AMP_BINDING"/>
    <property type="match status" value="1"/>
</dbReference>
<dbReference type="Gene3D" id="3.40.50.12780">
    <property type="entry name" value="N-terminal domain of ligase-like"/>
    <property type="match status" value="1"/>
</dbReference>
<comment type="similarity">
    <text evidence="1">Belongs to the ATP-dependent AMP-binding enzyme family.</text>
</comment>
<gene>
    <name evidence="7" type="ORF">P691DRAFT_766030</name>
</gene>
<evidence type="ECO:0000313" key="7">
    <source>
        <dbReference type="EMBL" id="KAF9441656.1"/>
    </source>
</evidence>
<accession>A0A9P5X1D2</accession>
<dbReference type="Proteomes" id="UP000807342">
    <property type="component" value="Unassembled WGS sequence"/>
</dbReference>
<evidence type="ECO:0000256" key="1">
    <source>
        <dbReference type="ARBA" id="ARBA00006432"/>
    </source>
</evidence>
<evidence type="ECO:0000259" key="6">
    <source>
        <dbReference type="Pfam" id="PF00501"/>
    </source>
</evidence>
<feature type="domain" description="AMP-dependent synthetase/ligase" evidence="6">
    <location>
        <begin position="104"/>
        <end position="511"/>
    </location>
</feature>
<sequence length="688" mass="75381">MSPKSIPLRYDHFGEGSVEVEPAKPGEGPVRRLAITSNELLTRPSEEINTIPDIVTYAAKKYGNMKAAGWRNIVKTHEEQKEIKKTVDGHEVTETKTWNYYELSDYKYIDYLGFETAVSQAARGLAVMGVSAGQVFNIYANTGLNWQIISQGCALISSTVATAYDTLGEAGLIHSLNEPECIGVFANSDLLPMVGKVLPRTPTVRYIVYDGKPRSGALDRLYAVNRDIKALHIDDLLKVGNASDMKIIAERYPKPDTMACIMYTSGSTGPPKGVCLTHANLIASVASVHRVFEPHIPQGDRYLAYLPLAHVLEYIVELVALYVGITIGYARPKTLTDSSVRNCKGDLVAFQPNIMFGVPAVWESIKKGIVGKVNQSNILSRKVFWGGLALKKAEIPILSRVASSLVLGSTRAATGGQLRFGMSGSASLSEGTQDFLNHAIMPLMQAYGMTESCGMCTLLPPELYQTGSVGLPVPSTEIKLLDVPEAGYSSQNDPQTGEICIRGPSVTKGYFKRPDLNSDESIFTKDGWFRTGDVGQWNADGTISLIDRIKNLIKLQHGEYIALEHLEAIYKSCDLISDICVYASAEAKQPLAIIVPHEHNLRRTRPSTSASLHDLCQDKAVKEKILNECNALGKKSGLRPVELLCDVILTSEEWTADNGLLTAAHKIQRSKIADTFRNEIDAVYKNQK</sequence>
<evidence type="ECO:0000256" key="4">
    <source>
        <dbReference type="ARBA" id="ARBA00022840"/>
    </source>
</evidence>
<keyword evidence="8" id="KW-1185">Reference proteome</keyword>
<keyword evidence="2" id="KW-0436">Ligase</keyword>
<dbReference type="OrthoDB" id="1700726at2759"/>
<dbReference type="GO" id="GO:0005811">
    <property type="term" value="C:lipid droplet"/>
    <property type="evidence" value="ECO:0007669"/>
    <property type="project" value="TreeGrafter"/>
</dbReference>
<dbReference type="SUPFAM" id="SSF56801">
    <property type="entry name" value="Acetyl-CoA synthetase-like"/>
    <property type="match status" value="1"/>
</dbReference>
<dbReference type="GO" id="GO:0005783">
    <property type="term" value="C:endoplasmic reticulum"/>
    <property type="evidence" value="ECO:0007669"/>
    <property type="project" value="TreeGrafter"/>
</dbReference>
<dbReference type="EMBL" id="MU151826">
    <property type="protein sequence ID" value="KAF9441656.1"/>
    <property type="molecule type" value="Genomic_DNA"/>
</dbReference>
<keyword evidence="4" id="KW-0067">ATP-binding</keyword>
<dbReference type="InterPro" id="IPR020845">
    <property type="entry name" value="AMP-binding_CS"/>
</dbReference>